<dbReference type="EMBL" id="KN833784">
    <property type="protein sequence ID" value="KIK19432.1"/>
    <property type="molecule type" value="Genomic_DNA"/>
</dbReference>
<sequence length="477" mass="53124">MLCGWPEVLLSVFKSPNFCALSLLTRILKIAEQTPVKKGDRSPRPWILKPQTWTDVRPYEWPKLTKTERTNMARHARMALETLKIPESDPAWYNVRYRQPGPPPSAPPPSSQFTTVPSAPQQSEPKPPVNSKDAKQKAKIDASRAKDGSGTKSATSRRLPDSGYQAKKTLQPSALTAQAPTDKISSSSSDPRPTQRQSLPASLPKKPASPLPPLSGTQARKTVALPPKTVKRDDQVDSEREREREQRERAKRKEAKLREREHEQEKLCREKGTAAPGFKRKTTTLEPAMKGALPDWLSLLRSIKEESTTPLRGLSSSQDRRSPSPSKVERPKTNGPSTKMRRESPIYTSSEDEGEIPQPMPQPRRSSLPPAPTGIDLGTNGNESRHRSRTSLSLPTDHAALRARYRTSYAKYLDAFTKVVAKKLHIEASLNGESESDIDPMDPDELMKLTMEHDAPKEELERIQGAYSMGTSSSPSE</sequence>
<proteinExistence type="predicted"/>
<protein>
    <submittedName>
        <fullName evidence="2">Uncharacterized protein</fullName>
    </submittedName>
</protein>
<feature type="region of interest" description="Disordered" evidence="1">
    <location>
        <begin position="94"/>
        <end position="291"/>
    </location>
</feature>
<gene>
    <name evidence="2" type="ORF">PISMIDRAFT_13697</name>
</gene>
<dbReference type="OrthoDB" id="2587563at2759"/>
<dbReference type="HOGENOM" id="CLU_572540_0_0_1"/>
<feature type="compositionally biased region" description="Polar residues" evidence="1">
    <location>
        <begin position="168"/>
        <end position="197"/>
    </location>
</feature>
<feature type="compositionally biased region" description="Basic and acidic residues" evidence="1">
    <location>
        <begin position="230"/>
        <end position="248"/>
    </location>
</feature>
<accession>A0A0C9ZAE4</accession>
<feature type="compositionally biased region" description="Polar residues" evidence="1">
    <location>
        <begin position="112"/>
        <end position="124"/>
    </location>
</feature>
<feature type="compositionally biased region" description="Basic and acidic residues" evidence="1">
    <location>
        <begin position="132"/>
        <end position="149"/>
    </location>
</feature>
<dbReference type="STRING" id="765257.A0A0C9ZAE4"/>
<feature type="compositionally biased region" description="Basic and acidic residues" evidence="1">
    <location>
        <begin position="318"/>
        <end position="332"/>
    </location>
</feature>
<evidence type="ECO:0000256" key="1">
    <source>
        <dbReference type="SAM" id="MobiDB-lite"/>
    </source>
</evidence>
<organism evidence="2 3">
    <name type="scientific">Pisolithus microcarpus 441</name>
    <dbReference type="NCBI Taxonomy" id="765257"/>
    <lineage>
        <taxon>Eukaryota</taxon>
        <taxon>Fungi</taxon>
        <taxon>Dikarya</taxon>
        <taxon>Basidiomycota</taxon>
        <taxon>Agaricomycotina</taxon>
        <taxon>Agaricomycetes</taxon>
        <taxon>Agaricomycetidae</taxon>
        <taxon>Boletales</taxon>
        <taxon>Sclerodermatineae</taxon>
        <taxon>Pisolithaceae</taxon>
        <taxon>Pisolithus</taxon>
    </lineage>
</organism>
<feature type="region of interest" description="Disordered" evidence="1">
    <location>
        <begin position="304"/>
        <end position="397"/>
    </location>
</feature>
<dbReference type="Proteomes" id="UP000054018">
    <property type="component" value="Unassembled WGS sequence"/>
</dbReference>
<evidence type="ECO:0000313" key="3">
    <source>
        <dbReference type="Proteomes" id="UP000054018"/>
    </source>
</evidence>
<reference evidence="2 3" key="1">
    <citation type="submission" date="2014-04" db="EMBL/GenBank/DDBJ databases">
        <authorList>
            <consortium name="DOE Joint Genome Institute"/>
            <person name="Kuo A."/>
            <person name="Kohler A."/>
            <person name="Costa M.D."/>
            <person name="Nagy L.G."/>
            <person name="Floudas D."/>
            <person name="Copeland A."/>
            <person name="Barry K.W."/>
            <person name="Cichocki N."/>
            <person name="Veneault-Fourrey C."/>
            <person name="LaButti K."/>
            <person name="Lindquist E.A."/>
            <person name="Lipzen A."/>
            <person name="Lundell T."/>
            <person name="Morin E."/>
            <person name="Murat C."/>
            <person name="Sun H."/>
            <person name="Tunlid A."/>
            <person name="Henrissat B."/>
            <person name="Grigoriev I.V."/>
            <person name="Hibbett D.S."/>
            <person name="Martin F."/>
            <person name="Nordberg H.P."/>
            <person name="Cantor M.N."/>
            <person name="Hua S.X."/>
        </authorList>
    </citation>
    <scope>NUCLEOTIDE SEQUENCE [LARGE SCALE GENOMIC DNA]</scope>
    <source>
        <strain evidence="2 3">441</strain>
    </source>
</reference>
<feature type="compositionally biased region" description="Basic and acidic residues" evidence="1">
    <location>
        <begin position="256"/>
        <end position="272"/>
    </location>
</feature>
<feature type="compositionally biased region" description="Pro residues" evidence="1">
    <location>
        <begin position="100"/>
        <end position="110"/>
    </location>
</feature>
<name>A0A0C9ZAE4_9AGAM</name>
<evidence type="ECO:0000313" key="2">
    <source>
        <dbReference type="EMBL" id="KIK19432.1"/>
    </source>
</evidence>
<keyword evidence="3" id="KW-1185">Reference proteome</keyword>
<reference evidence="3" key="2">
    <citation type="submission" date="2015-01" db="EMBL/GenBank/DDBJ databases">
        <title>Evolutionary Origins and Diversification of the Mycorrhizal Mutualists.</title>
        <authorList>
            <consortium name="DOE Joint Genome Institute"/>
            <consortium name="Mycorrhizal Genomics Consortium"/>
            <person name="Kohler A."/>
            <person name="Kuo A."/>
            <person name="Nagy L.G."/>
            <person name="Floudas D."/>
            <person name="Copeland A."/>
            <person name="Barry K.W."/>
            <person name="Cichocki N."/>
            <person name="Veneault-Fourrey C."/>
            <person name="LaButti K."/>
            <person name="Lindquist E.A."/>
            <person name="Lipzen A."/>
            <person name="Lundell T."/>
            <person name="Morin E."/>
            <person name="Murat C."/>
            <person name="Riley R."/>
            <person name="Ohm R."/>
            <person name="Sun H."/>
            <person name="Tunlid A."/>
            <person name="Henrissat B."/>
            <person name="Grigoriev I.V."/>
            <person name="Hibbett D.S."/>
            <person name="Martin F."/>
        </authorList>
    </citation>
    <scope>NUCLEOTIDE SEQUENCE [LARGE SCALE GENOMIC DNA]</scope>
    <source>
        <strain evidence="3">441</strain>
    </source>
</reference>
<dbReference type="AlphaFoldDB" id="A0A0C9ZAE4"/>